<feature type="transmembrane region" description="Helical" evidence="6">
    <location>
        <begin position="268"/>
        <end position="287"/>
    </location>
</feature>
<gene>
    <name evidence="7" type="ORF">Ae201684_013423</name>
</gene>
<evidence type="ECO:0000256" key="2">
    <source>
        <dbReference type="ARBA" id="ARBA00022692"/>
    </source>
</evidence>
<dbReference type="PANTHER" id="PTHR23423">
    <property type="entry name" value="ORGANIC SOLUTE TRANSPORTER-RELATED"/>
    <property type="match status" value="1"/>
</dbReference>
<dbReference type="AlphaFoldDB" id="A0A6G0WNF4"/>
<dbReference type="InterPro" id="IPR005178">
    <property type="entry name" value="Ostalpha/TMEM184C"/>
</dbReference>
<evidence type="ECO:0000256" key="6">
    <source>
        <dbReference type="SAM" id="Phobius"/>
    </source>
</evidence>
<feature type="region of interest" description="Disordered" evidence="5">
    <location>
        <begin position="455"/>
        <end position="481"/>
    </location>
</feature>
<dbReference type="GO" id="GO:0016020">
    <property type="term" value="C:membrane"/>
    <property type="evidence" value="ECO:0007669"/>
    <property type="project" value="UniProtKB-SubCell"/>
</dbReference>
<dbReference type="EMBL" id="VJMJ01000172">
    <property type="protein sequence ID" value="KAF0728854.1"/>
    <property type="molecule type" value="Genomic_DNA"/>
</dbReference>
<name>A0A6G0WNF4_9STRA</name>
<evidence type="ECO:0000256" key="3">
    <source>
        <dbReference type="ARBA" id="ARBA00022989"/>
    </source>
</evidence>
<keyword evidence="4 6" id="KW-0472">Membrane</keyword>
<sequence>MARHSWPLWGGGQECLAMVYVEFETWTPRKTVVFRGVQVSNSTFWSKNTIFGCVFGCNKRLLLRHLRSNRVGLSRNDFPYHVASVLGKSTRRRQHSVSRLRTEEMSDLGVNETSILGGNSTGNGTVFGLPLNYVETHRGWCLFVSFLCALFASGLTLYNMYLHLRAYTRPNLQRYILRILIIVPFYAIGSFLSFWLVHQAIYFNILRDIYEAFVVYSFLELVLSFAGGESNCVSKMVGEKELDHPFPCGYCFPPMARDGRLLRACKKATIQFVFIKPSIAILSLFMLAAGEYDSTGYQWFLWIVYNGSYSIALYGLLVFYLATKHILAPFSPVLKFFAVKSVIFMTFWQTLMISSCPNITVEQAFAWNDFIISCEMVPVAIMYFVSFGARQFQARSVVYSEEDKEKLAAKQPTSPGSGEVVKNMKEVLNVKDIVADAYHNFMPSYQDYMLQRADDEDLEKSDTSGAVLEAPTPVASDDVKENDIEVMLNDDTESAAPVPDSAAELDEIHVDEKPLSPPAVTSPRPPSPHTKPSRKNSLEGDERRTKRSLSDEMHIRQEDVAIPFSMSDEEEDETLLVSPRKTPTDKASLLK</sequence>
<reference evidence="7 8" key="1">
    <citation type="submission" date="2019-07" db="EMBL/GenBank/DDBJ databases">
        <title>Genomics analysis of Aphanomyces spp. identifies a new class of oomycete effector associated with host adaptation.</title>
        <authorList>
            <person name="Gaulin E."/>
        </authorList>
    </citation>
    <scope>NUCLEOTIDE SEQUENCE [LARGE SCALE GENOMIC DNA]</scope>
    <source>
        <strain evidence="7 8">ATCC 201684</strain>
    </source>
</reference>
<feature type="transmembrane region" description="Helical" evidence="6">
    <location>
        <begin position="299"/>
        <end position="321"/>
    </location>
</feature>
<evidence type="ECO:0000256" key="5">
    <source>
        <dbReference type="SAM" id="MobiDB-lite"/>
    </source>
</evidence>
<feature type="compositionally biased region" description="Basic and acidic residues" evidence="5">
    <location>
        <begin position="536"/>
        <end position="559"/>
    </location>
</feature>
<feature type="transmembrane region" description="Helical" evidence="6">
    <location>
        <begin position="142"/>
        <end position="163"/>
    </location>
</feature>
<keyword evidence="2 6" id="KW-0812">Transmembrane</keyword>
<accession>A0A6G0WNF4</accession>
<proteinExistence type="predicted"/>
<feature type="transmembrane region" description="Helical" evidence="6">
    <location>
        <begin position="333"/>
        <end position="353"/>
    </location>
</feature>
<feature type="transmembrane region" description="Helical" evidence="6">
    <location>
        <begin position="365"/>
        <end position="385"/>
    </location>
</feature>
<organism evidence="7 8">
    <name type="scientific">Aphanomyces euteiches</name>
    <dbReference type="NCBI Taxonomy" id="100861"/>
    <lineage>
        <taxon>Eukaryota</taxon>
        <taxon>Sar</taxon>
        <taxon>Stramenopiles</taxon>
        <taxon>Oomycota</taxon>
        <taxon>Saprolegniomycetes</taxon>
        <taxon>Saprolegniales</taxon>
        <taxon>Verrucalvaceae</taxon>
        <taxon>Aphanomyces</taxon>
    </lineage>
</organism>
<feature type="transmembrane region" description="Helical" evidence="6">
    <location>
        <begin position="209"/>
        <end position="226"/>
    </location>
</feature>
<comment type="subcellular location">
    <subcellularLocation>
        <location evidence="1">Membrane</location>
        <topology evidence="1">Multi-pass membrane protein</topology>
    </subcellularLocation>
</comment>
<dbReference type="VEuPathDB" id="FungiDB:AeMF1_001250"/>
<feature type="region of interest" description="Disordered" evidence="5">
    <location>
        <begin position="513"/>
        <end position="591"/>
    </location>
</feature>
<comment type="caution">
    <text evidence="7">The sequence shown here is derived from an EMBL/GenBank/DDBJ whole genome shotgun (WGS) entry which is preliminary data.</text>
</comment>
<keyword evidence="3 6" id="KW-1133">Transmembrane helix</keyword>
<evidence type="ECO:0000313" key="7">
    <source>
        <dbReference type="EMBL" id="KAF0728854.1"/>
    </source>
</evidence>
<protein>
    <submittedName>
        <fullName evidence="7">Uncharacterized protein</fullName>
    </submittedName>
</protein>
<evidence type="ECO:0000256" key="1">
    <source>
        <dbReference type="ARBA" id="ARBA00004141"/>
    </source>
</evidence>
<evidence type="ECO:0000313" key="8">
    <source>
        <dbReference type="Proteomes" id="UP000481153"/>
    </source>
</evidence>
<dbReference type="SMART" id="SM01417">
    <property type="entry name" value="Solute_trans_a"/>
    <property type="match status" value="1"/>
</dbReference>
<evidence type="ECO:0000256" key="4">
    <source>
        <dbReference type="ARBA" id="ARBA00023136"/>
    </source>
</evidence>
<feature type="transmembrane region" description="Helical" evidence="6">
    <location>
        <begin position="175"/>
        <end position="197"/>
    </location>
</feature>
<keyword evidence="8" id="KW-1185">Reference proteome</keyword>
<dbReference type="Pfam" id="PF03619">
    <property type="entry name" value="Solute_trans_a"/>
    <property type="match status" value="1"/>
</dbReference>
<dbReference type="Proteomes" id="UP000481153">
    <property type="component" value="Unassembled WGS sequence"/>
</dbReference>